<dbReference type="AlphaFoldDB" id="W0RN31"/>
<dbReference type="InParanoid" id="W0RN31"/>
<name>W0RN31_9BACT</name>
<protein>
    <submittedName>
        <fullName evidence="1">Uncharacterized protein</fullName>
    </submittedName>
</protein>
<keyword evidence="2" id="KW-1185">Reference proteome</keyword>
<dbReference type="EMBL" id="CP007128">
    <property type="protein sequence ID" value="AHG91710.1"/>
    <property type="molecule type" value="Genomic_DNA"/>
</dbReference>
<dbReference type="HOGENOM" id="CLU_2355690_0_0_0"/>
<sequence>MPYDPTPVGPGVDAHGRRQTLVVQIEGRGDDPERVLVLQPPSGGRVRVRETSGGGAPREYETSAAGLREELQRLHRERRRLNTELHLIERWLDGLA</sequence>
<dbReference type="KEGG" id="gba:J421_4173"/>
<organism evidence="1 2">
    <name type="scientific">Gemmatirosa kalamazoonensis</name>
    <dbReference type="NCBI Taxonomy" id="861299"/>
    <lineage>
        <taxon>Bacteria</taxon>
        <taxon>Pseudomonadati</taxon>
        <taxon>Gemmatimonadota</taxon>
        <taxon>Gemmatimonadia</taxon>
        <taxon>Gemmatimonadales</taxon>
        <taxon>Gemmatimonadaceae</taxon>
        <taxon>Gemmatirosa</taxon>
    </lineage>
</organism>
<dbReference type="RefSeq" id="WP_025413151.1">
    <property type="nucleotide sequence ID" value="NZ_CP007128.1"/>
</dbReference>
<evidence type="ECO:0000313" key="1">
    <source>
        <dbReference type="EMBL" id="AHG91710.1"/>
    </source>
</evidence>
<dbReference type="Proteomes" id="UP000019151">
    <property type="component" value="Chromosome"/>
</dbReference>
<accession>W0RN31</accession>
<proteinExistence type="predicted"/>
<dbReference type="STRING" id="861299.J421_4173"/>
<reference evidence="1 2" key="1">
    <citation type="journal article" date="2014" name="Genome Announc.">
        <title>Genome Sequence and Methylome of Soil Bacterium Gemmatirosa kalamazoonensis KBS708T, a Member of the Rarely Cultivated Gemmatimonadetes Phylum.</title>
        <authorList>
            <person name="Debruyn J.M."/>
            <person name="Radosevich M."/>
            <person name="Wommack K.E."/>
            <person name="Polson S.W."/>
            <person name="Hauser L.J."/>
            <person name="Fawaz M.N."/>
            <person name="Korlach J."/>
            <person name="Tsai Y.C."/>
        </authorList>
    </citation>
    <scope>NUCLEOTIDE SEQUENCE [LARGE SCALE GENOMIC DNA]</scope>
    <source>
        <strain evidence="1 2">KBS708</strain>
    </source>
</reference>
<gene>
    <name evidence="1" type="ORF">J421_4173</name>
</gene>
<evidence type="ECO:0000313" key="2">
    <source>
        <dbReference type="Proteomes" id="UP000019151"/>
    </source>
</evidence>